<dbReference type="AlphaFoldDB" id="A0A3B0QVY7"/>
<protein>
    <submittedName>
        <fullName evidence="1">Uncharacterized protein</fullName>
    </submittedName>
</protein>
<reference evidence="1" key="1">
    <citation type="submission" date="2018-06" db="EMBL/GenBank/DDBJ databases">
        <authorList>
            <person name="Zhirakovskaya E."/>
        </authorList>
    </citation>
    <scope>NUCLEOTIDE SEQUENCE</scope>
</reference>
<accession>A0A3B0QVY7</accession>
<dbReference type="EMBL" id="UOEA01000063">
    <property type="protein sequence ID" value="VAV84279.1"/>
    <property type="molecule type" value="Genomic_DNA"/>
</dbReference>
<name>A0A3B0QVY7_9ZZZZ</name>
<proteinExistence type="predicted"/>
<feature type="non-terminal residue" evidence="1">
    <location>
        <position position="46"/>
    </location>
</feature>
<sequence>MEMAEIKIKIQANKYEISLHGEKERYAEDITIKDLERAILNGEILE</sequence>
<organism evidence="1">
    <name type="scientific">hydrothermal vent metagenome</name>
    <dbReference type="NCBI Taxonomy" id="652676"/>
    <lineage>
        <taxon>unclassified sequences</taxon>
        <taxon>metagenomes</taxon>
        <taxon>ecological metagenomes</taxon>
    </lineage>
</organism>
<evidence type="ECO:0000313" key="1">
    <source>
        <dbReference type="EMBL" id="VAV84279.1"/>
    </source>
</evidence>
<gene>
    <name evidence="1" type="ORF">MNBD_DELTA01-193</name>
</gene>